<evidence type="ECO:0000256" key="1">
    <source>
        <dbReference type="ARBA" id="ARBA00001946"/>
    </source>
</evidence>
<dbReference type="Pfam" id="PF07460">
    <property type="entry name" value="NUMOD3"/>
    <property type="match status" value="1"/>
</dbReference>
<dbReference type="NCBIfam" id="TIGR01453">
    <property type="entry name" value="grpIintron_endo"/>
    <property type="match status" value="1"/>
</dbReference>
<dbReference type="GO" id="GO:0004519">
    <property type="term" value="F:endonuclease activity"/>
    <property type="evidence" value="ECO:0007669"/>
    <property type="project" value="UniProtKB-KW"/>
</dbReference>
<dbReference type="InterPro" id="IPR036388">
    <property type="entry name" value="WH-like_DNA-bd_sf"/>
</dbReference>
<dbReference type="Proteomes" id="UP000827386">
    <property type="component" value="Segment"/>
</dbReference>
<dbReference type="PROSITE" id="PS50164">
    <property type="entry name" value="GIY_YIG"/>
    <property type="match status" value="1"/>
</dbReference>
<dbReference type="CDD" id="cd10443">
    <property type="entry name" value="GIY-YIG_HE_Tlr8p_PBC-V_like"/>
    <property type="match status" value="1"/>
</dbReference>
<dbReference type="Pfam" id="PF07453">
    <property type="entry name" value="NUMOD1"/>
    <property type="match status" value="2"/>
</dbReference>
<keyword evidence="6" id="KW-0460">Magnesium</keyword>
<evidence type="ECO:0000256" key="5">
    <source>
        <dbReference type="ARBA" id="ARBA00022801"/>
    </source>
</evidence>
<dbReference type="InterPro" id="IPR035901">
    <property type="entry name" value="GIY-YIG_endonuc_sf"/>
</dbReference>
<keyword evidence="4 8" id="KW-0255">Endonuclease</keyword>
<evidence type="ECO:0000256" key="3">
    <source>
        <dbReference type="ARBA" id="ARBA00022722"/>
    </source>
</evidence>
<dbReference type="InterPro" id="IPR000305">
    <property type="entry name" value="GIY-YIG_endonuc"/>
</dbReference>
<dbReference type="InterPro" id="IPR006350">
    <property type="entry name" value="Intron_endoG1"/>
</dbReference>
<evidence type="ECO:0000259" key="7">
    <source>
        <dbReference type="PROSITE" id="PS50164"/>
    </source>
</evidence>
<dbReference type="InterPro" id="IPR010896">
    <property type="entry name" value="NUMOD1"/>
</dbReference>
<protein>
    <submittedName>
        <fullName evidence="8">Intron endonuclease GIY-YIG domain of bacteriophage T4 endonuclease</fullName>
    </submittedName>
</protein>
<keyword evidence="5" id="KW-0378">Hydrolase</keyword>
<name>A0AAE7RV65_9CAUD</name>
<dbReference type="SUPFAM" id="SSF82771">
    <property type="entry name" value="GIY-YIG endonuclease"/>
    <property type="match status" value="1"/>
</dbReference>
<dbReference type="SMART" id="SM00465">
    <property type="entry name" value="GIYc"/>
    <property type="match status" value="1"/>
</dbReference>
<sequence length="304" mass="35551">MCKTQNYKTMNVIDIKDEKIYEIYKITDKINDKVYIGATSQGCGKRFKQHIWKANEGSNYAFHKAIRDIGENNFEVETIEYLSSLEELKQREKYWIIQYRSMNPKYGYNSDCGGDIMFHTEETKAKISKIHKGKDQSSRYKAVLQYDENGKFIREYPSLTHASEFTNICRASLIRGLKHVFKGRSKVNPFIWVYKEDYPDVPSSIDTKGLIGDINFERPISENFIKARNSNLTKDGKMDNLKKSVIQYDLQGNVLEEFDSISEASRITGVSNTTIRDYCNGKFNTRLSDPKFLKRIKYIWKYKQ</sequence>
<dbReference type="SMART" id="SM00497">
    <property type="entry name" value="IENR1"/>
    <property type="match status" value="2"/>
</dbReference>
<dbReference type="InterPro" id="IPR003611">
    <property type="entry name" value="NUMOD3"/>
</dbReference>
<keyword evidence="3" id="KW-0540">Nuclease</keyword>
<dbReference type="SUPFAM" id="SSF64496">
    <property type="entry name" value="DNA-binding domain of intron-encoded endonucleases"/>
    <property type="match status" value="1"/>
</dbReference>
<dbReference type="RefSeq" id="YP_010358867.1">
    <property type="nucleotide sequence ID" value="NC_062767.1"/>
</dbReference>
<dbReference type="KEGG" id="vg:75692274"/>
<dbReference type="Gene3D" id="3.40.1440.10">
    <property type="entry name" value="GIY-YIG endonuclease"/>
    <property type="match status" value="1"/>
</dbReference>
<evidence type="ECO:0000256" key="4">
    <source>
        <dbReference type="ARBA" id="ARBA00022759"/>
    </source>
</evidence>
<comment type="cofactor">
    <cofactor evidence="1">
        <name>Mg(2+)</name>
        <dbReference type="ChEBI" id="CHEBI:18420"/>
    </cofactor>
</comment>
<dbReference type="Gene3D" id="1.10.10.10">
    <property type="entry name" value="Winged helix-like DNA-binding domain superfamily/Winged helix DNA-binding domain"/>
    <property type="match status" value="2"/>
</dbReference>
<evidence type="ECO:0000313" key="9">
    <source>
        <dbReference type="Proteomes" id="UP000827386"/>
    </source>
</evidence>
<evidence type="ECO:0000256" key="2">
    <source>
        <dbReference type="ARBA" id="ARBA00010045"/>
    </source>
</evidence>
<keyword evidence="9" id="KW-1185">Reference proteome</keyword>
<dbReference type="GO" id="GO:0016787">
    <property type="term" value="F:hydrolase activity"/>
    <property type="evidence" value="ECO:0007669"/>
    <property type="project" value="UniProtKB-KW"/>
</dbReference>
<feature type="domain" description="GIY-YIG" evidence="7">
    <location>
        <begin position="19"/>
        <end position="108"/>
    </location>
</feature>
<comment type="similarity">
    <text evidence="2">To endonucleases of group I introns of fungi and phage.</text>
</comment>
<dbReference type="GeneID" id="75692274"/>
<accession>A0AAE7RV65</accession>
<reference evidence="8 9" key="1">
    <citation type="submission" date="2021-04" db="EMBL/GenBank/DDBJ databases">
        <authorList>
            <person name="Shkoporov A.N."/>
            <person name="Stockdale S.R."/>
            <person name="Guerin E."/>
            <person name="Ross R.P."/>
            <person name="Hill C."/>
        </authorList>
    </citation>
    <scope>NUCLEOTIDE SEQUENCE [LARGE SCALE GENOMIC DNA]</scope>
    <source>
        <strain evidence="9">cr149_1</strain>
    </source>
</reference>
<dbReference type="EMBL" id="MZ130477">
    <property type="protein sequence ID" value="QWM89295.1"/>
    <property type="molecule type" value="Genomic_DNA"/>
</dbReference>
<evidence type="ECO:0000313" key="8">
    <source>
        <dbReference type="EMBL" id="QWM89295.1"/>
    </source>
</evidence>
<organism evidence="8 9">
    <name type="scientific">uncultured phage cr149_1</name>
    <dbReference type="NCBI Taxonomy" id="2986412"/>
    <lineage>
        <taxon>Viruses</taxon>
        <taxon>Duplodnaviria</taxon>
        <taxon>Heunggongvirae</taxon>
        <taxon>Uroviricota</taxon>
        <taxon>Caudoviricetes</taxon>
        <taxon>Crassvirales</taxon>
        <taxon>Suoliviridae</taxon>
        <taxon>Boorivirinae</taxon>
        <taxon>Culoivirus</taxon>
        <taxon>Culoivirus faecalis</taxon>
    </lineage>
</organism>
<dbReference type="InterPro" id="IPR003647">
    <property type="entry name" value="Intron_nuc_1_rpt"/>
</dbReference>
<evidence type="ECO:0000256" key="6">
    <source>
        <dbReference type="ARBA" id="ARBA00022842"/>
    </source>
</evidence>
<dbReference type="GO" id="GO:0003677">
    <property type="term" value="F:DNA binding"/>
    <property type="evidence" value="ECO:0007669"/>
    <property type="project" value="InterPro"/>
</dbReference>
<dbReference type="Pfam" id="PF01541">
    <property type="entry name" value="GIY-YIG"/>
    <property type="match status" value="1"/>
</dbReference>
<gene>
    <name evidence="8" type="primary">gp_15576</name>
</gene>
<proteinExistence type="predicted"/>